<dbReference type="AlphaFoldDB" id="A0A8S4DDE6"/>
<evidence type="ECO:0000313" key="2">
    <source>
        <dbReference type="EMBL" id="CAG9097127.1"/>
    </source>
</evidence>
<evidence type="ECO:0000313" key="3">
    <source>
        <dbReference type="Proteomes" id="UP000653454"/>
    </source>
</evidence>
<accession>A0A8S4DDE6</accession>
<comment type="caution">
    <text evidence="2">The sequence shown here is derived from an EMBL/GenBank/DDBJ whole genome shotgun (WGS) entry which is preliminary data.</text>
</comment>
<reference evidence="2" key="1">
    <citation type="submission" date="2020-11" db="EMBL/GenBank/DDBJ databases">
        <authorList>
            <person name="Whiteford S."/>
        </authorList>
    </citation>
    <scope>NUCLEOTIDE SEQUENCE</scope>
</reference>
<organism evidence="2 3">
    <name type="scientific">Plutella xylostella</name>
    <name type="common">Diamondback moth</name>
    <name type="synonym">Plutella maculipennis</name>
    <dbReference type="NCBI Taxonomy" id="51655"/>
    <lineage>
        <taxon>Eukaryota</taxon>
        <taxon>Metazoa</taxon>
        <taxon>Ecdysozoa</taxon>
        <taxon>Arthropoda</taxon>
        <taxon>Hexapoda</taxon>
        <taxon>Insecta</taxon>
        <taxon>Pterygota</taxon>
        <taxon>Neoptera</taxon>
        <taxon>Endopterygota</taxon>
        <taxon>Lepidoptera</taxon>
        <taxon>Glossata</taxon>
        <taxon>Ditrysia</taxon>
        <taxon>Yponomeutoidea</taxon>
        <taxon>Plutellidae</taxon>
        <taxon>Plutella</taxon>
    </lineage>
</organism>
<protein>
    <submittedName>
        <fullName evidence="2">(diamondback moth) hypothetical protein</fullName>
    </submittedName>
</protein>
<name>A0A8S4DDE6_PLUXY</name>
<feature type="coiled-coil region" evidence="1">
    <location>
        <begin position="21"/>
        <end position="75"/>
    </location>
</feature>
<sequence>MANIDNDPMYMRVSAMLEGLCNRIDEEVNVQEKQLEASKRNNELETRFAQELQLNRELQARLDAAERRGGELSRVCEQFQLKLNITDSDRIRLNTAKEMYQIAKELTGIRWDFTAPPNVAKGYVKSESRKLLEPFSLTLDEAGGAGGAGAAGDELWARVAGAAHPAWRLYDKENCHPNNM</sequence>
<dbReference type="EMBL" id="CAJHNJ030000004">
    <property type="protein sequence ID" value="CAG9097127.1"/>
    <property type="molecule type" value="Genomic_DNA"/>
</dbReference>
<keyword evidence="1" id="KW-0175">Coiled coil</keyword>
<dbReference type="Proteomes" id="UP000653454">
    <property type="component" value="Unassembled WGS sequence"/>
</dbReference>
<proteinExistence type="predicted"/>
<keyword evidence="3" id="KW-1185">Reference proteome</keyword>
<evidence type="ECO:0000256" key="1">
    <source>
        <dbReference type="SAM" id="Coils"/>
    </source>
</evidence>
<gene>
    <name evidence="2" type="ORF">PLXY2_LOCUS1845</name>
</gene>